<dbReference type="GO" id="GO:0008061">
    <property type="term" value="F:chitin binding"/>
    <property type="evidence" value="ECO:0007669"/>
    <property type="project" value="InterPro"/>
</dbReference>
<dbReference type="PANTHER" id="PTHR46066:SF2">
    <property type="entry name" value="CHITINASE DOMAIN-CONTAINING PROTEIN 1"/>
    <property type="match status" value="1"/>
</dbReference>
<protein>
    <submittedName>
        <fullName evidence="3">Glycosyl transferase</fullName>
    </submittedName>
</protein>
<feature type="domain" description="Chitinase II/V-like catalytic" evidence="2">
    <location>
        <begin position="41"/>
        <end position="337"/>
    </location>
</feature>
<comment type="caution">
    <text evidence="3">The sequence shown here is derived from an EMBL/GenBank/DDBJ whole genome shotgun (WGS) entry which is preliminary data.</text>
</comment>
<dbReference type="InterPro" id="IPR017853">
    <property type="entry name" value="GH"/>
</dbReference>
<feature type="signal peptide" evidence="1">
    <location>
        <begin position="1"/>
        <end position="24"/>
    </location>
</feature>
<dbReference type="InterPro" id="IPR001223">
    <property type="entry name" value="Glyco_hydro18_cat"/>
</dbReference>
<sequence length="361" mass="41203">MKQVKNFILFICIALIFITACSNSKEPPAIAKEELKDKAKLRLSMWLPEWQNQLALEDVQNSQQGLQDIRVFGAYFNYQDELLLTDSAVDMLQQTQQQYNESHHVILTLINDYVTDNASSVQKDSTLLHRLLQDSAARKKHINNILQVVDQYQPDGIEIDYEKIAKEDLSKYVQFLKELYRELAKKNVTLHVVLEPSFPFDVKLPNGPSYTVMAYNVHGYHSGPGAKATFTFLNDLIKKIKKSNQKLAIAFATGGFDWVAQGNTVALTELEAEKVLAETNANKKRDKASGAVYFTYTDSSNVSHEVWYADQETLEKWVKYVQRKSYHDVVLWRAGGLGVKTLHWISEQETGERSSPPKNHQ</sequence>
<dbReference type="GO" id="GO:0005975">
    <property type="term" value="P:carbohydrate metabolic process"/>
    <property type="evidence" value="ECO:0007669"/>
    <property type="project" value="InterPro"/>
</dbReference>
<dbReference type="Proteomes" id="UP000094784">
    <property type="component" value="Unassembled WGS sequence"/>
</dbReference>
<dbReference type="SUPFAM" id="SSF51445">
    <property type="entry name" value="(Trans)glycosidases"/>
    <property type="match status" value="1"/>
</dbReference>
<dbReference type="Gene3D" id="3.20.20.80">
    <property type="entry name" value="Glycosidases"/>
    <property type="match status" value="1"/>
</dbReference>
<dbReference type="PANTHER" id="PTHR46066">
    <property type="entry name" value="CHITINASE DOMAIN-CONTAINING PROTEIN 1 FAMILY MEMBER"/>
    <property type="match status" value="1"/>
</dbReference>
<organism evidence="3 4">
    <name type="scientific">Lysinibacillus fusiformis</name>
    <dbReference type="NCBI Taxonomy" id="28031"/>
    <lineage>
        <taxon>Bacteria</taxon>
        <taxon>Bacillati</taxon>
        <taxon>Bacillota</taxon>
        <taxon>Bacilli</taxon>
        <taxon>Bacillales</taxon>
        <taxon>Bacillaceae</taxon>
        <taxon>Lysinibacillus</taxon>
    </lineage>
</organism>
<evidence type="ECO:0000313" key="3">
    <source>
        <dbReference type="EMBL" id="ODV53445.1"/>
    </source>
</evidence>
<dbReference type="Gene3D" id="3.10.50.10">
    <property type="match status" value="1"/>
</dbReference>
<reference evidence="3 4" key="1">
    <citation type="submission" date="2016-09" db="EMBL/GenBank/DDBJ databases">
        <title>Draft genome sequence of the soil isolate, Lysinibacillus fusiformis M5, a potential hypoxanthine producer.</title>
        <authorList>
            <person name="Gallegos-Monterrosa R."/>
            <person name="Maroti G."/>
            <person name="Balint B."/>
            <person name="Kovacs A.T."/>
        </authorList>
    </citation>
    <scope>NUCLEOTIDE SEQUENCE [LARGE SCALE GENOMIC DNA]</scope>
    <source>
        <strain evidence="3 4">M5</strain>
    </source>
</reference>
<dbReference type="InterPro" id="IPR029070">
    <property type="entry name" value="Chitinase_insertion_sf"/>
</dbReference>
<evidence type="ECO:0000313" key="4">
    <source>
        <dbReference type="Proteomes" id="UP000094784"/>
    </source>
</evidence>
<dbReference type="GO" id="GO:0016740">
    <property type="term" value="F:transferase activity"/>
    <property type="evidence" value="ECO:0007669"/>
    <property type="project" value="UniProtKB-KW"/>
</dbReference>
<keyword evidence="3" id="KW-0808">Transferase</keyword>
<evidence type="ECO:0000259" key="2">
    <source>
        <dbReference type="SMART" id="SM00636"/>
    </source>
</evidence>
<dbReference type="SMART" id="SM00636">
    <property type="entry name" value="Glyco_18"/>
    <property type="match status" value="1"/>
</dbReference>
<keyword evidence="1" id="KW-0732">Signal</keyword>
<dbReference type="EMBL" id="MECQ01000006">
    <property type="protein sequence ID" value="ODV53445.1"/>
    <property type="molecule type" value="Genomic_DNA"/>
</dbReference>
<evidence type="ECO:0000256" key="1">
    <source>
        <dbReference type="SAM" id="SignalP"/>
    </source>
</evidence>
<accession>A0A1E4QZ33</accession>
<dbReference type="InterPro" id="IPR011583">
    <property type="entry name" value="Chitinase_II/V-like_cat"/>
</dbReference>
<feature type="chain" id="PRO_5038375783" evidence="1">
    <location>
        <begin position="25"/>
        <end position="361"/>
    </location>
</feature>
<dbReference type="AlphaFoldDB" id="A0A1E4QZ33"/>
<dbReference type="PROSITE" id="PS51257">
    <property type="entry name" value="PROKAR_LIPOPROTEIN"/>
    <property type="match status" value="1"/>
</dbReference>
<dbReference type="Pfam" id="PF00704">
    <property type="entry name" value="Glyco_hydro_18"/>
    <property type="match status" value="1"/>
</dbReference>
<name>A0A1E4QZ33_9BACI</name>
<gene>
    <name evidence="3" type="ORF">BG258_22740</name>
</gene>
<proteinExistence type="predicted"/>
<dbReference type="OrthoDB" id="1633417at2"/>